<reference evidence="1 2" key="1">
    <citation type="submission" date="2015-12" db="EMBL/GenBank/DDBJ databases">
        <title>Draft genome of Thermovenabulum gondwanense isolated from a red thermophilic microbial mat colonisisng an outflow channel of a bore well.</title>
        <authorList>
            <person name="Patel B.K."/>
        </authorList>
    </citation>
    <scope>NUCLEOTIDE SEQUENCE [LARGE SCALE GENOMIC DNA]</scope>
    <source>
        <strain evidence="1 2">R270</strain>
    </source>
</reference>
<protein>
    <recommendedName>
        <fullName evidence="3">DUF72 domain-containing protein</fullName>
    </recommendedName>
</protein>
<dbReference type="AlphaFoldDB" id="A0A162MKD3"/>
<dbReference type="Gene3D" id="3.20.20.410">
    <property type="entry name" value="Protein of unknown function UPF0759"/>
    <property type="match status" value="1"/>
</dbReference>
<dbReference type="EMBL" id="LOHZ01000027">
    <property type="protein sequence ID" value="KYO66481.1"/>
    <property type="molecule type" value="Genomic_DNA"/>
</dbReference>
<dbReference type="RefSeq" id="WP_068748244.1">
    <property type="nucleotide sequence ID" value="NZ_LOHZ01000027.1"/>
</dbReference>
<dbReference type="SUPFAM" id="SSF117396">
    <property type="entry name" value="TM1631-like"/>
    <property type="match status" value="1"/>
</dbReference>
<accession>A0A162MKD3</accession>
<comment type="caution">
    <text evidence="1">The sequence shown here is derived from an EMBL/GenBank/DDBJ whole genome shotgun (WGS) entry which is preliminary data.</text>
</comment>
<name>A0A162MKD3_9FIRM</name>
<sequence>MIKIATSGYAYKDWIGKFYPEGIKEKDMLSYYSREFPFTEVNSTYYSMPSPYMFYHMLRKTPESFIFVVKAFGGITHQRDLSPETLEKYKKAIEPVIEEKRLGCVLAQFPYSFHNNDENRDFLKRLREAFHEIPLAVEFRTADWLTLDTLKLLRELDMAFVCVDEPRIKGLLPPVVVATSKFGYVRFHGRNSENWYNNREAYERYNYLYTEEELKEWVPKIKELKRKTEMVFVAMNNHFNAQAVINAKQLLKLLSDFAD</sequence>
<evidence type="ECO:0008006" key="3">
    <source>
        <dbReference type="Google" id="ProtNLM"/>
    </source>
</evidence>
<dbReference type="PANTHER" id="PTHR30348:SF13">
    <property type="entry name" value="UPF0759 PROTEIN YUNF"/>
    <property type="match status" value="1"/>
</dbReference>
<keyword evidence="2" id="KW-1185">Reference proteome</keyword>
<dbReference type="STRING" id="520767.ATZ99_11090"/>
<dbReference type="InterPro" id="IPR002763">
    <property type="entry name" value="DUF72"/>
</dbReference>
<organism evidence="1 2">
    <name type="scientific">Thermovenabulum gondwanense</name>
    <dbReference type="NCBI Taxonomy" id="520767"/>
    <lineage>
        <taxon>Bacteria</taxon>
        <taxon>Bacillati</taxon>
        <taxon>Bacillota</taxon>
        <taxon>Clostridia</taxon>
        <taxon>Thermosediminibacterales</taxon>
        <taxon>Thermosediminibacteraceae</taxon>
        <taxon>Thermovenabulum</taxon>
    </lineage>
</organism>
<proteinExistence type="predicted"/>
<dbReference type="InterPro" id="IPR036520">
    <property type="entry name" value="UPF0759_sf"/>
</dbReference>
<dbReference type="Pfam" id="PF01904">
    <property type="entry name" value="DUF72"/>
    <property type="match status" value="1"/>
</dbReference>
<dbReference type="PANTHER" id="PTHR30348">
    <property type="entry name" value="UNCHARACTERIZED PROTEIN YECE"/>
    <property type="match status" value="1"/>
</dbReference>
<dbReference type="OrthoDB" id="9780310at2"/>
<gene>
    <name evidence="1" type="ORF">ATZ99_11090</name>
</gene>
<evidence type="ECO:0000313" key="2">
    <source>
        <dbReference type="Proteomes" id="UP000075737"/>
    </source>
</evidence>
<dbReference type="Proteomes" id="UP000075737">
    <property type="component" value="Unassembled WGS sequence"/>
</dbReference>
<evidence type="ECO:0000313" key="1">
    <source>
        <dbReference type="EMBL" id="KYO66481.1"/>
    </source>
</evidence>